<evidence type="ECO:0000313" key="2">
    <source>
        <dbReference type="Proteomes" id="UP000286260"/>
    </source>
</evidence>
<gene>
    <name evidence="1" type="ORF">DW828_02940</name>
</gene>
<proteinExistence type="predicted"/>
<dbReference type="AlphaFoldDB" id="A0A3R6L8Z6"/>
<dbReference type="EMBL" id="QSII01000002">
    <property type="protein sequence ID" value="RHC89515.1"/>
    <property type="molecule type" value="Genomic_DNA"/>
</dbReference>
<name>A0A3R6L8Z6_9BACT</name>
<protein>
    <submittedName>
        <fullName evidence="1">Uncharacterized protein</fullName>
    </submittedName>
</protein>
<accession>A0A3R6L8Z6</accession>
<organism evidence="1 2">
    <name type="scientific">Parabacteroides merdae</name>
    <dbReference type="NCBI Taxonomy" id="46503"/>
    <lineage>
        <taxon>Bacteria</taxon>
        <taxon>Pseudomonadati</taxon>
        <taxon>Bacteroidota</taxon>
        <taxon>Bacteroidia</taxon>
        <taxon>Bacteroidales</taxon>
        <taxon>Tannerellaceae</taxon>
        <taxon>Parabacteroides</taxon>
    </lineage>
</organism>
<dbReference type="Proteomes" id="UP000286260">
    <property type="component" value="Unassembled WGS sequence"/>
</dbReference>
<comment type="caution">
    <text evidence="1">The sequence shown here is derived from an EMBL/GenBank/DDBJ whole genome shotgun (WGS) entry which is preliminary data.</text>
</comment>
<reference evidence="1 2" key="1">
    <citation type="submission" date="2018-08" db="EMBL/GenBank/DDBJ databases">
        <title>A genome reference for cultivated species of the human gut microbiota.</title>
        <authorList>
            <person name="Zou Y."/>
            <person name="Xue W."/>
            <person name="Luo G."/>
        </authorList>
    </citation>
    <scope>NUCLEOTIDE SEQUENCE [LARGE SCALE GENOMIC DNA]</scope>
    <source>
        <strain evidence="1 2">AM34-17</strain>
    </source>
</reference>
<evidence type="ECO:0000313" key="1">
    <source>
        <dbReference type="EMBL" id="RHC89515.1"/>
    </source>
</evidence>
<sequence>MSQRNRKELIIFLSAVLLSIGLYWLKNFDENVFRSKRKRRLIQKTTSGDSIFIEQLISYWKLAPIYWLFSGQAVHVTIRLFQME</sequence>